<dbReference type="RefSeq" id="WP_050532470.1">
    <property type="nucleotide sequence ID" value="NZ_AQQZ01000013.1"/>
</dbReference>
<dbReference type="PATRIC" id="fig|1317121.7.peg.848"/>
<evidence type="ECO:0000313" key="7">
    <source>
        <dbReference type="EMBL" id="KNG92177.1"/>
    </source>
</evidence>
<keyword evidence="2 4" id="KW-0560">Oxidoreductase</keyword>
<dbReference type="OrthoDB" id="9793626at2"/>
<dbReference type="Proteomes" id="UP000036938">
    <property type="component" value="Unassembled WGS sequence"/>
</dbReference>
<name>A0A0L1JKD0_9RHOB</name>
<dbReference type="AlphaFoldDB" id="A0A0L1JKD0"/>
<evidence type="ECO:0000313" key="8">
    <source>
        <dbReference type="Proteomes" id="UP000036938"/>
    </source>
</evidence>
<comment type="similarity">
    <text evidence="4">Belongs to the D-isomer specific 2-hydroxyacid dehydrogenase family.</text>
</comment>
<dbReference type="GO" id="GO:0005829">
    <property type="term" value="C:cytosol"/>
    <property type="evidence" value="ECO:0007669"/>
    <property type="project" value="TreeGrafter"/>
</dbReference>
<dbReference type="STRING" id="1317121.ATO11_18740"/>
<comment type="caution">
    <text evidence="7">The sequence shown here is derived from an EMBL/GenBank/DDBJ whole genome shotgun (WGS) entry which is preliminary data.</text>
</comment>
<dbReference type="PANTHER" id="PTHR10996">
    <property type="entry name" value="2-HYDROXYACID DEHYDROGENASE-RELATED"/>
    <property type="match status" value="1"/>
</dbReference>
<reference evidence="7 8" key="1">
    <citation type="journal article" date="2015" name="Int. J. Syst. Evol. Microbiol.">
        <title>Aestuariivita atlantica sp. nov., isolated from deep sea sediment of the Atlantic Ocean.</title>
        <authorList>
            <person name="Li G."/>
            <person name="Lai Q."/>
            <person name="Du Y."/>
            <person name="Liu X."/>
            <person name="Sun F."/>
            <person name="Shao Z."/>
        </authorList>
    </citation>
    <scope>NUCLEOTIDE SEQUENCE [LARGE SCALE GENOMIC DNA]</scope>
    <source>
        <strain evidence="7 8">22II-S11-z3</strain>
    </source>
</reference>
<dbReference type="FunFam" id="3.40.50.720:FF:000213">
    <property type="entry name" value="Putative 2-hydroxyacid dehydrogenase"/>
    <property type="match status" value="1"/>
</dbReference>
<gene>
    <name evidence="7" type="ORF">ATO11_18740</name>
</gene>
<dbReference type="Gene3D" id="3.40.50.720">
    <property type="entry name" value="NAD(P)-binding Rossmann-like Domain"/>
    <property type="match status" value="2"/>
</dbReference>
<evidence type="ECO:0000259" key="5">
    <source>
        <dbReference type="Pfam" id="PF00389"/>
    </source>
</evidence>
<dbReference type="InterPro" id="IPR006140">
    <property type="entry name" value="D-isomer_DH_NAD-bd"/>
</dbReference>
<dbReference type="CDD" id="cd12156">
    <property type="entry name" value="HPPR"/>
    <property type="match status" value="1"/>
</dbReference>
<organism evidence="7 8">
    <name type="scientific">Pseudaestuariivita atlantica</name>
    <dbReference type="NCBI Taxonomy" id="1317121"/>
    <lineage>
        <taxon>Bacteria</taxon>
        <taxon>Pseudomonadati</taxon>
        <taxon>Pseudomonadota</taxon>
        <taxon>Alphaproteobacteria</taxon>
        <taxon>Rhodobacterales</taxon>
        <taxon>Paracoccaceae</taxon>
        <taxon>Pseudaestuariivita</taxon>
    </lineage>
</organism>
<dbReference type="GO" id="GO:0016618">
    <property type="term" value="F:hydroxypyruvate reductase [NAD(P)H] activity"/>
    <property type="evidence" value="ECO:0007669"/>
    <property type="project" value="TreeGrafter"/>
</dbReference>
<feature type="domain" description="D-isomer specific 2-hydroxyacid dehydrogenase NAD-binding" evidence="6">
    <location>
        <begin position="109"/>
        <end position="281"/>
    </location>
</feature>
<dbReference type="Pfam" id="PF02826">
    <property type="entry name" value="2-Hacid_dh_C"/>
    <property type="match status" value="1"/>
</dbReference>
<dbReference type="GO" id="GO:0051287">
    <property type="term" value="F:NAD binding"/>
    <property type="evidence" value="ECO:0007669"/>
    <property type="project" value="InterPro"/>
</dbReference>
<keyword evidence="8" id="KW-1185">Reference proteome</keyword>
<dbReference type="GO" id="GO:0030267">
    <property type="term" value="F:glyoxylate reductase (NADPH) activity"/>
    <property type="evidence" value="ECO:0007669"/>
    <property type="project" value="TreeGrafter"/>
</dbReference>
<feature type="domain" description="D-isomer specific 2-hydroxyacid dehydrogenase catalytic" evidence="5">
    <location>
        <begin position="11"/>
        <end position="312"/>
    </location>
</feature>
<dbReference type="InterPro" id="IPR050223">
    <property type="entry name" value="D-isomer_2-hydroxyacid_DH"/>
</dbReference>
<keyword evidence="3" id="KW-0520">NAD</keyword>
<evidence type="ECO:0000256" key="4">
    <source>
        <dbReference type="RuleBase" id="RU003719"/>
    </source>
</evidence>
<evidence type="ECO:0000256" key="3">
    <source>
        <dbReference type="ARBA" id="ARBA00023027"/>
    </source>
</evidence>
<proteinExistence type="inferred from homology"/>
<dbReference type="Pfam" id="PF00389">
    <property type="entry name" value="2-Hacid_dh"/>
    <property type="match status" value="1"/>
</dbReference>
<dbReference type="SUPFAM" id="SSF52283">
    <property type="entry name" value="Formate/glycerate dehydrogenase catalytic domain-like"/>
    <property type="match status" value="1"/>
</dbReference>
<dbReference type="SUPFAM" id="SSF51735">
    <property type="entry name" value="NAD(P)-binding Rossmann-fold domains"/>
    <property type="match status" value="1"/>
</dbReference>
<evidence type="ECO:0000256" key="1">
    <source>
        <dbReference type="ARBA" id="ARBA00022857"/>
    </source>
</evidence>
<dbReference type="InterPro" id="IPR006139">
    <property type="entry name" value="D-isomer_2_OHA_DH_cat_dom"/>
</dbReference>
<dbReference type="InterPro" id="IPR036291">
    <property type="entry name" value="NAD(P)-bd_dom_sf"/>
</dbReference>
<sequence>MTRPTVLQIGPYPPEDQAALDAAYDMIRLYEAEDPDALLAEVGPRVRAIASRGALKVPGTLIRACPELELIAVYGVGYDGVDMETARAQGVTVTNTPDVLTEDVADWGVAMILGLWRGLPGAAAWVRDGHWAAKGPYPLGRRVHGARVGILGLGRIGRALARRLAAFGMQIAYADPFVADADLLRCETISELAKRSDILCVTLAASPATRHVVDRPVLDALGPDGMLLNISRASNVDEEAMIAALQAGTLGWAALDVFDGEPRIDPRFLDLDRVLLTPHHASATQETRADMGALMRANLAAHFADDPLPSPVD</sequence>
<protein>
    <submittedName>
        <fullName evidence="7">2-hydroxyacid dehydrogenase</fullName>
    </submittedName>
</protein>
<evidence type="ECO:0000256" key="2">
    <source>
        <dbReference type="ARBA" id="ARBA00023002"/>
    </source>
</evidence>
<evidence type="ECO:0000259" key="6">
    <source>
        <dbReference type="Pfam" id="PF02826"/>
    </source>
</evidence>
<keyword evidence="1" id="KW-0521">NADP</keyword>
<dbReference type="EMBL" id="AQQZ01000013">
    <property type="protein sequence ID" value="KNG92177.1"/>
    <property type="molecule type" value="Genomic_DNA"/>
</dbReference>
<dbReference type="PANTHER" id="PTHR10996:SF178">
    <property type="entry name" value="2-HYDROXYACID DEHYDROGENASE YGL185C-RELATED"/>
    <property type="match status" value="1"/>
</dbReference>
<accession>A0A0L1JKD0</accession>